<evidence type="ECO:0000256" key="1">
    <source>
        <dbReference type="SAM" id="MobiDB-lite"/>
    </source>
</evidence>
<dbReference type="Proteomes" id="UP001206483">
    <property type="component" value="Unassembled WGS sequence"/>
</dbReference>
<organism evidence="2 3">
    <name type="scientific">Kitasatospora paracochleata</name>
    <dbReference type="NCBI Taxonomy" id="58354"/>
    <lineage>
        <taxon>Bacteria</taxon>
        <taxon>Bacillati</taxon>
        <taxon>Actinomycetota</taxon>
        <taxon>Actinomycetes</taxon>
        <taxon>Kitasatosporales</taxon>
        <taxon>Streptomycetaceae</taxon>
        <taxon>Kitasatospora</taxon>
    </lineage>
</organism>
<accession>A0ABT1IPP6</accession>
<evidence type="ECO:0000313" key="3">
    <source>
        <dbReference type="Proteomes" id="UP001206483"/>
    </source>
</evidence>
<comment type="caution">
    <text evidence="2">The sequence shown here is derived from an EMBL/GenBank/DDBJ whole genome shotgun (WGS) entry which is preliminary data.</text>
</comment>
<feature type="region of interest" description="Disordered" evidence="1">
    <location>
        <begin position="74"/>
        <end position="95"/>
    </location>
</feature>
<proteinExistence type="predicted"/>
<evidence type="ECO:0000313" key="2">
    <source>
        <dbReference type="EMBL" id="MCP2307097.1"/>
    </source>
</evidence>
<name>A0ABT1IPP6_9ACTN</name>
<dbReference type="RefSeq" id="WP_253792859.1">
    <property type="nucleotide sequence ID" value="NZ_BAAAUB010000031.1"/>
</dbReference>
<reference evidence="2 3" key="1">
    <citation type="submission" date="2022-06" db="EMBL/GenBank/DDBJ databases">
        <title>Sequencing the genomes of 1000 actinobacteria strains.</title>
        <authorList>
            <person name="Klenk H.-P."/>
        </authorList>
    </citation>
    <scope>NUCLEOTIDE SEQUENCE [LARGE SCALE GENOMIC DNA]</scope>
    <source>
        <strain evidence="2 3">DSM 41656</strain>
    </source>
</reference>
<sequence length="172" mass="17662">MSLSTRAILGIGAVVLIGAGTVGGSIAYANSQGAPDQHLATLTVGRSSITAAPACYNDGKALDQALLTKCRQEAKQASEDKKTPRSDVVSSDRIGVGVPTSASDNGWFAFTDGGAQGEAVIAQDIKGSTYSGSIAASTLLNGSGTTTVTVVEANQQSNEVYAIWYFELNQKN</sequence>
<dbReference type="EMBL" id="JAMZDX010000001">
    <property type="protein sequence ID" value="MCP2307097.1"/>
    <property type="molecule type" value="Genomic_DNA"/>
</dbReference>
<protein>
    <recommendedName>
        <fullName evidence="4">DUF2771 domain-containing protein</fullName>
    </recommendedName>
</protein>
<gene>
    <name evidence="2" type="ORF">FHR36_000189</name>
</gene>
<keyword evidence="3" id="KW-1185">Reference proteome</keyword>
<feature type="compositionally biased region" description="Basic and acidic residues" evidence="1">
    <location>
        <begin position="74"/>
        <end position="85"/>
    </location>
</feature>
<evidence type="ECO:0008006" key="4">
    <source>
        <dbReference type="Google" id="ProtNLM"/>
    </source>
</evidence>